<sequence length="73" mass="8132">GKGYRVIGLWGKVRGELGEVLERWFGAETVGKGGMVFGGSGLRDWLKLGLGYWDRSKSSQFLSNVHKWAVVFD</sequence>
<reference evidence="1" key="2">
    <citation type="submission" date="2022-01" db="EMBL/GenBank/DDBJ databases">
        <authorList>
            <person name="Yamashiro T."/>
            <person name="Shiraishi A."/>
            <person name="Satake H."/>
            <person name="Nakayama K."/>
        </authorList>
    </citation>
    <scope>NUCLEOTIDE SEQUENCE</scope>
</reference>
<dbReference type="EMBL" id="BQNB010016845">
    <property type="protein sequence ID" value="GJT56440.1"/>
    <property type="molecule type" value="Genomic_DNA"/>
</dbReference>
<reference evidence="1" key="1">
    <citation type="journal article" date="2022" name="Int. J. Mol. Sci.">
        <title>Draft Genome of Tanacetum Coccineum: Genomic Comparison of Closely Related Tanacetum-Family Plants.</title>
        <authorList>
            <person name="Yamashiro T."/>
            <person name="Shiraishi A."/>
            <person name="Nakayama K."/>
            <person name="Satake H."/>
        </authorList>
    </citation>
    <scope>NUCLEOTIDE SEQUENCE</scope>
</reference>
<proteinExistence type="predicted"/>
<protein>
    <submittedName>
        <fullName evidence="1">Uncharacterized protein</fullName>
    </submittedName>
</protein>
<evidence type="ECO:0000313" key="1">
    <source>
        <dbReference type="EMBL" id="GJT56440.1"/>
    </source>
</evidence>
<dbReference type="Proteomes" id="UP001151760">
    <property type="component" value="Unassembled WGS sequence"/>
</dbReference>
<keyword evidence="2" id="KW-1185">Reference proteome</keyword>
<feature type="non-terminal residue" evidence="1">
    <location>
        <position position="1"/>
    </location>
</feature>
<gene>
    <name evidence="1" type="ORF">Tco_0991494</name>
</gene>
<organism evidence="1 2">
    <name type="scientific">Tanacetum coccineum</name>
    <dbReference type="NCBI Taxonomy" id="301880"/>
    <lineage>
        <taxon>Eukaryota</taxon>
        <taxon>Viridiplantae</taxon>
        <taxon>Streptophyta</taxon>
        <taxon>Embryophyta</taxon>
        <taxon>Tracheophyta</taxon>
        <taxon>Spermatophyta</taxon>
        <taxon>Magnoliopsida</taxon>
        <taxon>eudicotyledons</taxon>
        <taxon>Gunneridae</taxon>
        <taxon>Pentapetalae</taxon>
        <taxon>asterids</taxon>
        <taxon>campanulids</taxon>
        <taxon>Asterales</taxon>
        <taxon>Asteraceae</taxon>
        <taxon>Asteroideae</taxon>
        <taxon>Anthemideae</taxon>
        <taxon>Anthemidinae</taxon>
        <taxon>Tanacetum</taxon>
    </lineage>
</organism>
<name>A0ABQ5EZP3_9ASTR</name>
<comment type="caution">
    <text evidence="1">The sequence shown here is derived from an EMBL/GenBank/DDBJ whole genome shotgun (WGS) entry which is preliminary data.</text>
</comment>
<accession>A0ABQ5EZP3</accession>
<evidence type="ECO:0000313" key="2">
    <source>
        <dbReference type="Proteomes" id="UP001151760"/>
    </source>
</evidence>